<dbReference type="SUPFAM" id="SSF81301">
    <property type="entry name" value="Nucleotidyltransferase"/>
    <property type="match status" value="1"/>
</dbReference>
<evidence type="ECO:0000256" key="6">
    <source>
        <dbReference type="ARBA" id="ARBA00022840"/>
    </source>
</evidence>
<evidence type="ECO:0000256" key="1">
    <source>
        <dbReference type="ARBA" id="ARBA00001946"/>
    </source>
</evidence>
<evidence type="ECO:0000313" key="10">
    <source>
        <dbReference type="Proteomes" id="UP000184020"/>
    </source>
</evidence>
<protein>
    <recommendedName>
        <fullName evidence="8">Polymerase beta nucleotidyltransferase domain-containing protein</fullName>
    </recommendedName>
</protein>
<evidence type="ECO:0000256" key="2">
    <source>
        <dbReference type="ARBA" id="ARBA00022679"/>
    </source>
</evidence>
<dbReference type="AlphaFoldDB" id="A0A1M5LPG6"/>
<accession>A0A1M5LPG6</accession>
<dbReference type="Gene3D" id="3.30.460.10">
    <property type="entry name" value="Beta Polymerase, domain 2"/>
    <property type="match status" value="1"/>
</dbReference>
<keyword evidence="6" id="KW-0067">ATP-binding</keyword>
<dbReference type="InterPro" id="IPR041633">
    <property type="entry name" value="Polbeta"/>
</dbReference>
<reference evidence="10" key="1">
    <citation type="submission" date="2016-11" db="EMBL/GenBank/DDBJ databases">
        <authorList>
            <person name="Varghese N."/>
            <person name="Submissions S."/>
        </authorList>
    </citation>
    <scope>NUCLEOTIDE SEQUENCE [LARGE SCALE GENOMIC DNA]</scope>
    <source>
        <strain evidence="10">DSM 17659</strain>
    </source>
</reference>
<dbReference type="InterPro" id="IPR052038">
    <property type="entry name" value="Type-VII_TA_antitoxin"/>
</dbReference>
<dbReference type="EMBL" id="FQWF01000008">
    <property type="protein sequence ID" value="SHG66951.1"/>
    <property type="molecule type" value="Genomic_DNA"/>
</dbReference>
<keyword evidence="2" id="KW-0808">Transferase</keyword>
<keyword evidence="10" id="KW-1185">Reference proteome</keyword>
<keyword evidence="3" id="KW-0548">Nucleotidyltransferase</keyword>
<dbReference type="GO" id="GO:0046872">
    <property type="term" value="F:metal ion binding"/>
    <property type="evidence" value="ECO:0007669"/>
    <property type="project" value="UniProtKB-KW"/>
</dbReference>
<dbReference type="Proteomes" id="UP000184020">
    <property type="component" value="Unassembled WGS sequence"/>
</dbReference>
<dbReference type="RefSeq" id="WP_073019797.1">
    <property type="nucleotide sequence ID" value="NZ_FQWF01000008.1"/>
</dbReference>
<evidence type="ECO:0000256" key="5">
    <source>
        <dbReference type="ARBA" id="ARBA00022741"/>
    </source>
</evidence>
<dbReference type="PANTHER" id="PTHR33571">
    <property type="entry name" value="SSL8005 PROTEIN"/>
    <property type="match status" value="1"/>
</dbReference>
<proteinExistence type="predicted"/>
<evidence type="ECO:0000256" key="7">
    <source>
        <dbReference type="ARBA" id="ARBA00022842"/>
    </source>
</evidence>
<organism evidence="9 10">
    <name type="scientific">Flavobacterium micromati</name>
    <dbReference type="NCBI Taxonomy" id="229205"/>
    <lineage>
        <taxon>Bacteria</taxon>
        <taxon>Pseudomonadati</taxon>
        <taxon>Bacteroidota</taxon>
        <taxon>Flavobacteriia</taxon>
        <taxon>Flavobacteriales</taxon>
        <taxon>Flavobacteriaceae</taxon>
        <taxon>Flavobacterium</taxon>
    </lineage>
</organism>
<evidence type="ECO:0000256" key="3">
    <source>
        <dbReference type="ARBA" id="ARBA00022695"/>
    </source>
</evidence>
<dbReference type="InterPro" id="IPR043519">
    <property type="entry name" value="NT_sf"/>
</dbReference>
<dbReference type="PANTHER" id="PTHR33571:SF14">
    <property type="entry name" value="PROTEIN ADENYLYLTRANSFERASE MJ0435-RELATED"/>
    <property type="match status" value="1"/>
</dbReference>
<sequence>MLTKQDIFQTIIANKEAIKNFGVIEIGLFGSYVRNEQTNESDIDILVDFVKEKKTLMNYIDFCNLLESLFKNNKIDIVSKRGLSKFIGPHILKEVDYVKIG</sequence>
<feature type="domain" description="Polymerase beta nucleotidyltransferase" evidence="8">
    <location>
        <begin position="18"/>
        <end position="93"/>
    </location>
</feature>
<dbReference type="OrthoDB" id="9809668at2"/>
<keyword evidence="7" id="KW-0460">Magnesium</keyword>
<evidence type="ECO:0000313" key="9">
    <source>
        <dbReference type="EMBL" id="SHG66951.1"/>
    </source>
</evidence>
<dbReference type="GO" id="GO:0005524">
    <property type="term" value="F:ATP binding"/>
    <property type="evidence" value="ECO:0007669"/>
    <property type="project" value="UniProtKB-KW"/>
</dbReference>
<comment type="cofactor">
    <cofactor evidence="1">
        <name>Mg(2+)</name>
        <dbReference type="ChEBI" id="CHEBI:18420"/>
    </cofactor>
</comment>
<evidence type="ECO:0000256" key="4">
    <source>
        <dbReference type="ARBA" id="ARBA00022723"/>
    </source>
</evidence>
<gene>
    <name evidence="9" type="ORF">SAMN05444372_108151</name>
</gene>
<evidence type="ECO:0000259" key="8">
    <source>
        <dbReference type="Pfam" id="PF18765"/>
    </source>
</evidence>
<dbReference type="CDD" id="cd05403">
    <property type="entry name" value="NT_KNTase_like"/>
    <property type="match status" value="1"/>
</dbReference>
<keyword evidence="4" id="KW-0479">Metal-binding</keyword>
<name>A0A1M5LPG6_9FLAO</name>
<dbReference type="GO" id="GO:0016779">
    <property type="term" value="F:nucleotidyltransferase activity"/>
    <property type="evidence" value="ECO:0007669"/>
    <property type="project" value="UniProtKB-KW"/>
</dbReference>
<dbReference type="STRING" id="229205.SAMN05444372_108151"/>
<dbReference type="Pfam" id="PF18765">
    <property type="entry name" value="Polbeta"/>
    <property type="match status" value="1"/>
</dbReference>
<keyword evidence="5" id="KW-0547">Nucleotide-binding</keyword>